<sequence>TTGRAPACVHDGSDEGAEGFYEAERDKGQFLCLVCEGSGARVARQVIRPESRTKTKLAHRAFADAVGLLVGWGAGQIAPPPADTDSDGASDQVDHVEMELS</sequence>
<feature type="region of interest" description="Disordered" evidence="1">
    <location>
        <begin position="75"/>
        <end position="101"/>
    </location>
</feature>
<protein>
    <submittedName>
        <fullName evidence="2">Uncharacterized protein</fullName>
    </submittedName>
</protein>
<proteinExistence type="predicted"/>
<gene>
    <name evidence="2" type="primary">Sb2012s002010</name>
    <name evidence="2" type="ORF">SORBIDRAFT_2012s002010</name>
</gene>
<organism evidence="2">
    <name type="scientific">Sorghum bicolor</name>
    <name type="common">Sorghum</name>
    <name type="synonym">Sorghum vulgare</name>
    <dbReference type="NCBI Taxonomy" id="4558"/>
    <lineage>
        <taxon>Eukaryota</taxon>
        <taxon>Viridiplantae</taxon>
        <taxon>Streptophyta</taxon>
        <taxon>Embryophyta</taxon>
        <taxon>Tracheophyta</taxon>
        <taxon>Spermatophyta</taxon>
        <taxon>Magnoliopsida</taxon>
        <taxon>Liliopsida</taxon>
        <taxon>Poales</taxon>
        <taxon>Poaceae</taxon>
        <taxon>PACMAD clade</taxon>
        <taxon>Panicoideae</taxon>
        <taxon>Andropogonodae</taxon>
        <taxon>Andropogoneae</taxon>
        <taxon>Sorghinae</taxon>
        <taxon>Sorghum</taxon>
    </lineage>
</organism>
<reference evidence="2" key="1">
    <citation type="journal article" date="2009" name="Nature">
        <title>The Sorghum bicolor genome and the diversification of grasses.</title>
        <authorList>
            <person name="Paterson A.H."/>
            <person name="Bowers J.E."/>
            <person name="Bruggmann R."/>
            <person name="Dubchak I."/>
            <person name="Grimwood J."/>
            <person name="Gundlach H."/>
            <person name="Haberer G."/>
            <person name="Hellsten U."/>
            <person name="Mitros T."/>
            <person name="Poliakov A."/>
            <person name="Schmutz J."/>
            <person name="Spannagl M."/>
            <person name="Tang H."/>
            <person name="Wang X."/>
            <person name="Wicker T."/>
            <person name="Bharti A.K."/>
            <person name="Chapman J."/>
            <person name="Feltus F.A."/>
            <person name="Gowik U."/>
            <person name="Grigoriev I.V."/>
            <person name="Lyons E."/>
            <person name="Maher C.A."/>
            <person name="Martis M."/>
            <person name="Narechania A."/>
            <person name="Otillar R.P."/>
            <person name="Penning B.W."/>
            <person name="Salamov A.A."/>
            <person name="Wang Y."/>
            <person name="Zhang L."/>
            <person name="Carpita N.C."/>
            <person name="Freeling M."/>
            <person name="Gingle A.R."/>
            <person name="Hash C.T."/>
            <person name="Keller B."/>
            <person name="Klein P."/>
            <person name="Kresovich S."/>
            <person name="McCann M.C."/>
            <person name="Ming R."/>
            <person name="Peterson D.G."/>
            <person name="Mehboob-ur-Rahman"/>
            <person name="Ware D."/>
            <person name="Westhoff P."/>
            <person name="Mayer K.F."/>
            <person name="Messing J."/>
            <person name="Rokhsar D.S."/>
        </authorList>
    </citation>
    <scope>NUCLEOTIDE SEQUENCE [LARGE SCALE GENOMIC DNA]</scope>
</reference>
<dbReference type="HOGENOM" id="CLU_2299035_0_0_1"/>
<feature type="non-terminal residue" evidence="2">
    <location>
        <position position="1"/>
    </location>
</feature>
<dbReference type="PANTHER" id="PTHR34546">
    <property type="entry name" value="OS06G0153600 PROTEIN"/>
    <property type="match status" value="1"/>
</dbReference>
<dbReference type="EMBL" id="GL004597">
    <property type="protein sequence ID" value="EES20396.1"/>
    <property type="molecule type" value="Genomic_DNA"/>
</dbReference>
<accession>C6JSQ4</accession>
<dbReference type="ExpressionAtlas" id="C6JSQ4">
    <property type="expression patterns" value="baseline"/>
</dbReference>
<dbReference type="AlphaFoldDB" id="C6JSQ4"/>
<evidence type="ECO:0000256" key="1">
    <source>
        <dbReference type="SAM" id="MobiDB-lite"/>
    </source>
</evidence>
<evidence type="ECO:0000313" key="2">
    <source>
        <dbReference type="EMBL" id="EES20396.1"/>
    </source>
</evidence>
<dbReference type="PANTHER" id="PTHR34546:SF6">
    <property type="entry name" value="OS01G0759000 PROTEIN"/>
    <property type="match status" value="1"/>
</dbReference>
<feature type="compositionally biased region" description="Basic and acidic residues" evidence="1">
    <location>
        <begin position="92"/>
        <end position="101"/>
    </location>
</feature>
<name>C6JSQ4_SORBI</name>